<sequence>MDRDLIQRLAVPGVTLLICFLAYSSQWLFRYIEPGPIRKGDTYFFNLLVACLLVCFYRTCFTDPGRIPQNWRQNLEDKQDGRDDPQVFQRQRWCRRCETFKPPRAHHCKTCKRCVMKMDHHCVWTGRQRIMSEKQDVGSSELYLAHHSSSLCPLPLLYCCRHDLSRNLPIYALRRALEEQAHAKRKLHALSAGSSALMCCQYLGPSMLQLSHLFVLTVLNSLVLFGLILLLGRTVWSLTLNMTTIESWEIERHEAVLRRARVLGGYVDGPDGTRVRVEHQEFPWDVSFWFNLCQGMGTSNPLAWIWPFARSPSVESGLVFEHNGIDNPSKPWPPPDPDRMMRAVRRPANGTGFMQPMDVDSFRARQAADLARFEDIDGDYVVRRRPFHERLEETQDRGRNRVYELEDDADETLIVAEDEEEEDEVDPQVRSSDAGEEGWRNKEGESLADFGVDEVADFYDEDNVPLAELMRRRKTAS</sequence>
<evidence type="ECO:0000259" key="12">
    <source>
        <dbReference type="Pfam" id="PF01529"/>
    </source>
</evidence>
<comment type="caution">
    <text evidence="13">The sequence shown here is derived from an EMBL/GenBank/DDBJ whole genome shotgun (WGS) entry which is preliminary data.</text>
</comment>
<comment type="similarity">
    <text evidence="10">Belongs to the DHHC palmitoyltransferase family.</text>
</comment>
<dbReference type="GO" id="GO:0019706">
    <property type="term" value="F:protein-cysteine S-palmitoyltransferase activity"/>
    <property type="evidence" value="ECO:0007669"/>
    <property type="project" value="UniProtKB-EC"/>
</dbReference>
<comment type="catalytic activity">
    <reaction evidence="9 10">
        <text>L-cysteinyl-[protein] + hexadecanoyl-CoA = S-hexadecanoyl-L-cysteinyl-[protein] + CoA</text>
        <dbReference type="Rhea" id="RHEA:36683"/>
        <dbReference type="Rhea" id="RHEA-COMP:10131"/>
        <dbReference type="Rhea" id="RHEA-COMP:11032"/>
        <dbReference type="ChEBI" id="CHEBI:29950"/>
        <dbReference type="ChEBI" id="CHEBI:57287"/>
        <dbReference type="ChEBI" id="CHEBI:57379"/>
        <dbReference type="ChEBI" id="CHEBI:74151"/>
        <dbReference type="EC" id="2.3.1.225"/>
    </reaction>
</comment>
<evidence type="ECO:0000256" key="8">
    <source>
        <dbReference type="ARBA" id="ARBA00023315"/>
    </source>
</evidence>
<keyword evidence="5 10" id="KW-0472">Membrane</keyword>
<feature type="transmembrane region" description="Helical" evidence="10">
    <location>
        <begin position="43"/>
        <end position="61"/>
    </location>
</feature>
<dbReference type="PANTHER" id="PTHR12246">
    <property type="entry name" value="PALMITOYLTRANSFERASE ZDHHC16"/>
    <property type="match status" value="1"/>
</dbReference>
<comment type="domain">
    <text evidence="10">The DHHC domain is required for palmitoyltransferase activity.</text>
</comment>
<name>A0A3M7FRE6_HORWE</name>
<dbReference type="EMBL" id="QWIO01000594">
    <property type="protein sequence ID" value="RMY91256.1"/>
    <property type="molecule type" value="Genomic_DNA"/>
</dbReference>
<protein>
    <recommendedName>
        <fullName evidence="10">Palmitoyltransferase</fullName>
        <ecNumber evidence="10">2.3.1.225</ecNumber>
    </recommendedName>
</protein>
<dbReference type="EC" id="2.3.1.225" evidence="10"/>
<keyword evidence="8 10" id="KW-0012">Acyltransferase</keyword>
<reference evidence="13 14" key="1">
    <citation type="journal article" date="2018" name="BMC Genomics">
        <title>Genomic evidence for intraspecific hybridization in a clonal and extremely halotolerant yeast.</title>
        <authorList>
            <person name="Gostincar C."/>
            <person name="Stajich J.E."/>
            <person name="Zupancic J."/>
            <person name="Zalar P."/>
            <person name="Gunde-Cimerman N."/>
        </authorList>
    </citation>
    <scope>NUCLEOTIDE SEQUENCE [LARGE SCALE GENOMIC DNA]</scope>
    <source>
        <strain evidence="13 14">EXF-10513</strain>
    </source>
</reference>
<keyword evidence="7" id="KW-0449">Lipoprotein</keyword>
<comment type="subcellular location">
    <subcellularLocation>
        <location evidence="1">Membrane</location>
        <topology evidence="1">Multi-pass membrane protein</topology>
    </subcellularLocation>
</comment>
<dbReference type="Proteomes" id="UP000269539">
    <property type="component" value="Unassembled WGS sequence"/>
</dbReference>
<evidence type="ECO:0000256" key="2">
    <source>
        <dbReference type="ARBA" id="ARBA00022679"/>
    </source>
</evidence>
<evidence type="ECO:0000313" key="13">
    <source>
        <dbReference type="EMBL" id="RMY91256.1"/>
    </source>
</evidence>
<feature type="transmembrane region" description="Helical" evidence="10">
    <location>
        <begin position="210"/>
        <end position="232"/>
    </location>
</feature>
<keyword evidence="2 10" id="KW-0808">Transferase</keyword>
<dbReference type="PROSITE" id="PS50216">
    <property type="entry name" value="DHHC"/>
    <property type="match status" value="1"/>
</dbReference>
<dbReference type="VEuPathDB" id="FungiDB:BTJ68_08911"/>
<keyword evidence="3 10" id="KW-0812">Transmembrane</keyword>
<proteinExistence type="inferred from homology"/>
<dbReference type="AlphaFoldDB" id="A0A3M7FRE6"/>
<dbReference type="InterPro" id="IPR039859">
    <property type="entry name" value="PFA4/ZDH16/20/ERF2-like"/>
</dbReference>
<accession>A0A3M7FRE6</accession>
<keyword evidence="4 10" id="KW-1133">Transmembrane helix</keyword>
<dbReference type="Pfam" id="PF01529">
    <property type="entry name" value="DHHC"/>
    <property type="match status" value="1"/>
</dbReference>
<feature type="transmembrane region" description="Helical" evidence="10">
    <location>
        <begin position="5"/>
        <end position="23"/>
    </location>
</feature>
<evidence type="ECO:0000256" key="10">
    <source>
        <dbReference type="RuleBase" id="RU079119"/>
    </source>
</evidence>
<evidence type="ECO:0000256" key="6">
    <source>
        <dbReference type="ARBA" id="ARBA00023139"/>
    </source>
</evidence>
<evidence type="ECO:0000256" key="11">
    <source>
        <dbReference type="SAM" id="MobiDB-lite"/>
    </source>
</evidence>
<evidence type="ECO:0000256" key="9">
    <source>
        <dbReference type="ARBA" id="ARBA00048048"/>
    </source>
</evidence>
<evidence type="ECO:0000256" key="5">
    <source>
        <dbReference type="ARBA" id="ARBA00023136"/>
    </source>
</evidence>
<evidence type="ECO:0000256" key="3">
    <source>
        <dbReference type="ARBA" id="ARBA00022692"/>
    </source>
</evidence>
<dbReference type="InterPro" id="IPR001594">
    <property type="entry name" value="Palmitoyltrfase_DHHC"/>
</dbReference>
<keyword evidence="6" id="KW-0564">Palmitate</keyword>
<dbReference type="GO" id="GO:0016020">
    <property type="term" value="C:membrane"/>
    <property type="evidence" value="ECO:0007669"/>
    <property type="project" value="UniProtKB-SubCell"/>
</dbReference>
<evidence type="ECO:0000256" key="7">
    <source>
        <dbReference type="ARBA" id="ARBA00023288"/>
    </source>
</evidence>
<gene>
    <name evidence="13" type="ORF">D0864_06109</name>
</gene>
<feature type="region of interest" description="Disordered" evidence="11">
    <location>
        <begin position="418"/>
        <end position="446"/>
    </location>
</feature>
<organism evidence="13 14">
    <name type="scientific">Hortaea werneckii</name>
    <name type="common">Black yeast</name>
    <name type="synonym">Cladosporium werneckii</name>
    <dbReference type="NCBI Taxonomy" id="91943"/>
    <lineage>
        <taxon>Eukaryota</taxon>
        <taxon>Fungi</taxon>
        <taxon>Dikarya</taxon>
        <taxon>Ascomycota</taxon>
        <taxon>Pezizomycotina</taxon>
        <taxon>Dothideomycetes</taxon>
        <taxon>Dothideomycetidae</taxon>
        <taxon>Mycosphaerellales</taxon>
        <taxon>Teratosphaeriaceae</taxon>
        <taxon>Hortaea</taxon>
    </lineage>
</organism>
<feature type="domain" description="Palmitoyltransferase DHHC" evidence="12">
    <location>
        <begin position="89"/>
        <end position="126"/>
    </location>
</feature>
<evidence type="ECO:0000313" key="14">
    <source>
        <dbReference type="Proteomes" id="UP000269539"/>
    </source>
</evidence>
<evidence type="ECO:0000256" key="1">
    <source>
        <dbReference type="ARBA" id="ARBA00004141"/>
    </source>
</evidence>
<evidence type="ECO:0000256" key="4">
    <source>
        <dbReference type="ARBA" id="ARBA00022989"/>
    </source>
</evidence>